<dbReference type="GO" id="GO:0016020">
    <property type="term" value="C:membrane"/>
    <property type="evidence" value="ECO:0007669"/>
    <property type="project" value="UniProtKB-SubCell"/>
</dbReference>
<keyword evidence="5" id="KW-0479">Metal-binding</keyword>
<evidence type="ECO:0000259" key="13">
    <source>
        <dbReference type="PROSITE" id="PS50089"/>
    </source>
</evidence>
<keyword evidence="6 10" id="KW-0863">Zinc-finger</keyword>
<name>A0A7R9LCT9_9ACAR</name>
<evidence type="ECO:0000256" key="2">
    <source>
        <dbReference type="ARBA" id="ARBA00004167"/>
    </source>
</evidence>
<dbReference type="Pfam" id="PF13639">
    <property type="entry name" value="zf-RING_2"/>
    <property type="match status" value="1"/>
</dbReference>
<feature type="transmembrane region" description="Helical" evidence="12">
    <location>
        <begin position="156"/>
        <end position="180"/>
    </location>
</feature>
<reference evidence="14" key="1">
    <citation type="submission" date="2020-11" db="EMBL/GenBank/DDBJ databases">
        <authorList>
            <person name="Tran Van P."/>
        </authorList>
    </citation>
    <scope>NUCLEOTIDE SEQUENCE</scope>
</reference>
<keyword evidence="9 12" id="KW-0472">Membrane</keyword>
<proteinExistence type="predicted"/>
<feature type="domain" description="RING-type" evidence="13">
    <location>
        <begin position="216"/>
        <end position="258"/>
    </location>
</feature>
<dbReference type="PANTHER" id="PTHR47168">
    <property type="entry name" value="RING ZINC FINGER DOMAIN SUPERFAMILY PROTEIN-RELATED"/>
    <property type="match status" value="1"/>
</dbReference>
<keyword evidence="4 12" id="KW-0812">Transmembrane</keyword>
<dbReference type="CDD" id="cd16796">
    <property type="entry name" value="RING-H2_RNF13"/>
    <property type="match status" value="1"/>
</dbReference>
<feature type="region of interest" description="Disordered" evidence="11">
    <location>
        <begin position="268"/>
        <end position="330"/>
    </location>
</feature>
<organism evidence="14">
    <name type="scientific">Oppiella nova</name>
    <dbReference type="NCBI Taxonomy" id="334625"/>
    <lineage>
        <taxon>Eukaryota</taxon>
        <taxon>Metazoa</taxon>
        <taxon>Ecdysozoa</taxon>
        <taxon>Arthropoda</taxon>
        <taxon>Chelicerata</taxon>
        <taxon>Arachnida</taxon>
        <taxon>Acari</taxon>
        <taxon>Acariformes</taxon>
        <taxon>Sarcoptiformes</taxon>
        <taxon>Oribatida</taxon>
        <taxon>Brachypylina</taxon>
        <taxon>Oppioidea</taxon>
        <taxon>Oppiidae</taxon>
        <taxon>Oppiella</taxon>
    </lineage>
</organism>
<keyword evidence="7" id="KW-0862">Zinc</keyword>
<evidence type="ECO:0000313" key="15">
    <source>
        <dbReference type="Proteomes" id="UP000728032"/>
    </source>
</evidence>
<evidence type="ECO:0000256" key="9">
    <source>
        <dbReference type="ARBA" id="ARBA00023136"/>
    </source>
</evidence>
<evidence type="ECO:0000256" key="3">
    <source>
        <dbReference type="ARBA" id="ARBA00012483"/>
    </source>
</evidence>
<evidence type="ECO:0000256" key="4">
    <source>
        <dbReference type="ARBA" id="ARBA00022692"/>
    </source>
</evidence>
<dbReference type="PANTHER" id="PTHR47168:SF1">
    <property type="entry name" value="OS02G0798600 PROTEIN"/>
    <property type="match status" value="1"/>
</dbReference>
<dbReference type="SMART" id="SM00184">
    <property type="entry name" value="RING"/>
    <property type="match status" value="1"/>
</dbReference>
<dbReference type="GO" id="GO:0061630">
    <property type="term" value="F:ubiquitin protein ligase activity"/>
    <property type="evidence" value="ECO:0007669"/>
    <property type="project" value="UniProtKB-EC"/>
</dbReference>
<feature type="compositionally biased region" description="Polar residues" evidence="11">
    <location>
        <begin position="308"/>
        <end position="330"/>
    </location>
</feature>
<dbReference type="FunFam" id="3.30.40.10:FF:000429">
    <property type="entry name" value="E3 ubiquitin-protein ligase RNF13"/>
    <property type="match status" value="1"/>
</dbReference>
<protein>
    <recommendedName>
        <fullName evidence="3">RING-type E3 ubiquitin transferase</fullName>
        <ecNumber evidence="3">2.3.2.27</ecNumber>
    </recommendedName>
</protein>
<dbReference type="Gene3D" id="3.50.30.30">
    <property type="match status" value="1"/>
</dbReference>
<dbReference type="OrthoDB" id="8062037at2759"/>
<comment type="catalytic activity">
    <reaction evidence="1">
        <text>S-ubiquitinyl-[E2 ubiquitin-conjugating enzyme]-L-cysteine + [acceptor protein]-L-lysine = [E2 ubiquitin-conjugating enzyme]-L-cysteine + N(6)-ubiquitinyl-[acceptor protein]-L-lysine.</text>
        <dbReference type="EC" id="2.3.2.27"/>
    </reaction>
</comment>
<feature type="region of interest" description="Disordered" evidence="11">
    <location>
        <begin position="382"/>
        <end position="408"/>
    </location>
</feature>
<dbReference type="EMBL" id="OC915220">
    <property type="protein sequence ID" value="CAD7639324.1"/>
    <property type="molecule type" value="Genomic_DNA"/>
</dbReference>
<gene>
    <name evidence="14" type="ORF">ONB1V03_LOCUS1922</name>
</gene>
<evidence type="ECO:0000256" key="10">
    <source>
        <dbReference type="PROSITE-ProRule" id="PRU00175"/>
    </source>
</evidence>
<evidence type="ECO:0000256" key="7">
    <source>
        <dbReference type="ARBA" id="ARBA00022833"/>
    </source>
</evidence>
<sequence>MPPKLTLYYIISSANRTVDVFVDFELGFAASVPSDGILGRLVVGQPEDGCERMAGPPDNQTGVKWFVLVKRYPCQFTQKVQNAMKAGFDAIIIYNIDVMTVKKYSLVHSPQTENGVTIPALLISFEDGWALKREYLWNKGFTLMILPDLPFNLNAYLLPFAIVIAVCLLLMISFMIFQIVKCIRDRKRRLRHRLSSRHLKQIPIQKYKKGDQYDTCAICLEEYVDNEKLRILPCGHAYHVKCIDPWLTKNRRVCPVCKGKVVLPGMSDISDTESESEAHNTGANERTPLLFADRAHTRHRNRRRRRSYPQTSASTEQTNQTNTESAANETVDANSPLLIIDTVSMSAPNVRLVEVDITPMMAPTYLSVNCDSEESVIEVADEVTPPPPVSAPPVEARSSRSRRQDVIV</sequence>
<dbReference type="AlphaFoldDB" id="A0A7R9LCT9"/>
<dbReference type="InterPro" id="IPR051653">
    <property type="entry name" value="E3_ligase_sorting_rcpt"/>
</dbReference>
<dbReference type="InterPro" id="IPR003137">
    <property type="entry name" value="PA_domain"/>
</dbReference>
<dbReference type="Pfam" id="PF02225">
    <property type="entry name" value="PA"/>
    <property type="match status" value="1"/>
</dbReference>
<dbReference type="InterPro" id="IPR001841">
    <property type="entry name" value="Znf_RING"/>
</dbReference>
<dbReference type="EMBL" id="CAJPVJ010000395">
    <property type="protein sequence ID" value="CAG2162326.1"/>
    <property type="molecule type" value="Genomic_DNA"/>
</dbReference>
<evidence type="ECO:0000256" key="6">
    <source>
        <dbReference type="ARBA" id="ARBA00022771"/>
    </source>
</evidence>
<dbReference type="GO" id="GO:0008270">
    <property type="term" value="F:zinc ion binding"/>
    <property type="evidence" value="ECO:0007669"/>
    <property type="project" value="UniProtKB-KW"/>
</dbReference>
<evidence type="ECO:0000313" key="14">
    <source>
        <dbReference type="EMBL" id="CAD7639324.1"/>
    </source>
</evidence>
<feature type="compositionally biased region" description="Basic residues" evidence="11">
    <location>
        <begin position="296"/>
        <end position="307"/>
    </location>
</feature>
<dbReference type="PROSITE" id="PS50089">
    <property type="entry name" value="ZF_RING_2"/>
    <property type="match status" value="1"/>
</dbReference>
<dbReference type="SUPFAM" id="SSF57850">
    <property type="entry name" value="RING/U-box"/>
    <property type="match status" value="1"/>
</dbReference>
<accession>A0A7R9LCT9</accession>
<keyword evidence="15" id="KW-1185">Reference proteome</keyword>
<dbReference type="Proteomes" id="UP000728032">
    <property type="component" value="Unassembled WGS sequence"/>
</dbReference>
<dbReference type="SUPFAM" id="SSF52025">
    <property type="entry name" value="PA domain"/>
    <property type="match status" value="1"/>
</dbReference>
<keyword evidence="8 12" id="KW-1133">Transmembrane helix</keyword>
<evidence type="ECO:0000256" key="5">
    <source>
        <dbReference type="ARBA" id="ARBA00022723"/>
    </source>
</evidence>
<evidence type="ECO:0000256" key="8">
    <source>
        <dbReference type="ARBA" id="ARBA00022989"/>
    </source>
</evidence>
<evidence type="ECO:0000256" key="1">
    <source>
        <dbReference type="ARBA" id="ARBA00000900"/>
    </source>
</evidence>
<dbReference type="Gene3D" id="3.30.40.10">
    <property type="entry name" value="Zinc/RING finger domain, C3HC4 (zinc finger)"/>
    <property type="match status" value="1"/>
</dbReference>
<evidence type="ECO:0000256" key="11">
    <source>
        <dbReference type="SAM" id="MobiDB-lite"/>
    </source>
</evidence>
<dbReference type="EC" id="2.3.2.27" evidence="3"/>
<comment type="subcellular location">
    <subcellularLocation>
        <location evidence="2">Membrane</location>
        <topology evidence="2">Single-pass membrane protein</topology>
    </subcellularLocation>
</comment>
<evidence type="ECO:0000256" key="12">
    <source>
        <dbReference type="SAM" id="Phobius"/>
    </source>
</evidence>
<dbReference type="InterPro" id="IPR013083">
    <property type="entry name" value="Znf_RING/FYVE/PHD"/>
</dbReference>
<dbReference type="InterPro" id="IPR046450">
    <property type="entry name" value="PA_dom_sf"/>
</dbReference>